<protein>
    <submittedName>
        <fullName evidence="2">Uncharacterized protein</fullName>
    </submittedName>
</protein>
<dbReference type="Proteomes" id="UP000050164">
    <property type="component" value="Unassembled WGS sequence"/>
</dbReference>
<accession>A0A0U0QXE5</accession>
<gene>
    <name evidence="2" type="ORF">ERS007703_01507</name>
    <name evidence="3" type="ORF">ERS007720_01567</name>
    <name evidence="1" type="ORF">ERS027659_01101</name>
</gene>
<evidence type="ECO:0000313" key="5">
    <source>
        <dbReference type="Proteomes" id="UP000044938"/>
    </source>
</evidence>
<dbReference type="EMBL" id="CNFT01000184">
    <property type="protein sequence ID" value="CKR30030.1"/>
    <property type="molecule type" value="Genomic_DNA"/>
</dbReference>
<dbReference type="Proteomes" id="UP000038802">
    <property type="component" value="Unassembled WGS sequence"/>
</dbReference>
<evidence type="ECO:0000313" key="6">
    <source>
        <dbReference type="Proteomes" id="UP000050164"/>
    </source>
</evidence>
<evidence type="ECO:0000313" key="2">
    <source>
        <dbReference type="EMBL" id="COV49360.1"/>
    </source>
</evidence>
<reference evidence="4 5" key="2">
    <citation type="submission" date="2015-03" db="EMBL/GenBank/DDBJ databases">
        <authorList>
            <consortium name="Pathogen Informatics"/>
        </authorList>
    </citation>
    <scope>NUCLEOTIDE SEQUENCE [LARGE SCALE GENOMIC DNA]</scope>
    <source>
        <strain evidence="1 6">Bir 185</strain>
        <strain evidence="4">K00500041</strain>
        <strain evidence="3 5">M09401471</strain>
    </source>
</reference>
<dbReference type="Proteomes" id="UP000044938">
    <property type="component" value="Unassembled WGS sequence"/>
</dbReference>
<evidence type="ECO:0000313" key="3">
    <source>
        <dbReference type="EMBL" id="COW06257.1"/>
    </source>
</evidence>
<reference evidence="2" key="1">
    <citation type="submission" date="2015-03" db="EMBL/GenBank/DDBJ databases">
        <authorList>
            <person name="Murphy D."/>
        </authorList>
    </citation>
    <scope>NUCLEOTIDE SEQUENCE [LARGE SCALE GENOMIC DNA]</scope>
    <source>
        <strain evidence="2">K00500041</strain>
    </source>
</reference>
<sequence length="50" mass="5171">MYWKFLNAVAAPRCVLVATTANGFSILNVCGGVTCCTGLPARSVAMASFS</sequence>
<name>A0A0U0QXE5_MYCTX</name>
<dbReference type="AlphaFoldDB" id="A0A0U0QXE5"/>
<dbReference type="EMBL" id="CSAJ01000161">
    <property type="protein sequence ID" value="COW06257.1"/>
    <property type="molecule type" value="Genomic_DNA"/>
</dbReference>
<evidence type="ECO:0000313" key="4">
    <source>
        <dbReference type="Proteomes" id="UP000038802"/>
    </source>
</evidence>
<evidence type="ECO:0000313" key="1">
    <source>
        <dbReference type="EMBL" id="CKR30030.1"/>
    </source>
</evidence>
<organism evidence="2 4">
    <name type="scientific">Mycobacterium tuberculosis</name>
    <dbReference type="NCBI Taxonomy" id="1773"/>
    <lineage>
        <taxon>Bacteria</taxon>
        <taxon>Bacillati</taxon>
        <taxon>Actinomycetota</taxon>
        <taxon>Actinomycetes</taxon>
        <taxon>Mycobacteriales</taxon>
        <taxon>Mycobacteriaceae</taxon>
        <taxon>Mycobacterium</taxon>
        <taxon>Mycobacterium tuberculosis complex</taxon>
    </lineage>
</organism>
<dbReference type="EMBL" id="CSAE01000128">
    <property type="protein sequence ID" value="COV49360.1"/>
    <property type="molecule type" value="Genomic_DNA"/>
</dbReference>
<proteinExistence type="predicted"/>